<organism evidence="2 3">
    <name type="scientific">Steroidobacter denitrificans</name>
    <dbReference type="NCBI Taxonomy" id="465721"/>
    <lineage>
        <taxon>Bacteria</taxon>
        <taxon>Pseudomonadati</taxon>
        <taxon>Pseudomonadota</taxon>
        <taxon>Gammaproteobacteria</taxon>
        <taxon>Steroidobacterales</taxon>
        <taxon>Steroidobacteraceae</taxon>
        <taxon>Steroidobacter</taxon>
    </lineage>
</organism>
<dbReference type="OrthoDB" id="5624640at2"/>
<feature type="chain" id="PRO_5007448381" description="Transferrin-binding protein B C-lobe/N-lobe beta barrel domain-containing protein" evidence="1">
    <location>
        <begin position="21"/>
        <end position="265"/>
    </location>
</feature>
<sequence>MKRSTATALVAILLPAFISACGGGGGGGNQVSATPSPPPPPPPAAAAEGVFGGELIGSTSSEFQVLILENGDVWSLYGQDNGSIFYVDGFVQGNGTWSGESFTSNNVKDFGFYPAISGTLASTYSGATKTISGTVTNSLGSVQFSGSPIPDSLYDYDTAASLGAIAGHWDTLGTSGGSISVDITASGVLTVSEGGCSGSGSIAPRPSGKNVFNVTLTFGLAPCVLPNQTVTGVAIVYPLTTGQDQLIGAMTDSARTVGIAVFGIR</sequence>
<name>A0A127FC41_STEDE</name>
<reference evidence="2 3" key="1">
    <citation type="submission" date="2015-06" db="EMBL/GenBank/DDBJ databases">
        <title>A Comprehensive Approach to Explore the Metabolic and Phylogenetic Diversity of Bacterial Steroid Degradation in the Environment: Testosterone as an Example.</title>
        <authorList>
            <person name="Yang F.-C."/>
            <person name="Chen Y.-L."/>
            <person name="Yu C.-P."/>
            <person name="Tang S.-L."/>
            <person name="Wang P.-H."/>
            <person name="Ismail W."/>
            <person name="Wang C.-H."/>
            <person name="Yang C.-Y."/>
            <person name="Chiang Y.-R."/>
        </authorList>
    </citation>
    <scope>NUCLEOTIDE SEQUENCE [LARGE SCALE GENOMIC DNA]</scope>
    <source>
        <strain evidence="2 3">DSM 18526</strain>
    </source>
</reference>
<dbReference type="EMBL" id="CP011971">
    <property type="protein sequence ID" value="AMN47953.1"/>
    <property type="molecule type" value="Genomic_DNA"/>
</dbReference>
<dbReference type="Proteomes" id="UP000070250">
    <property type="component" value="Chromosome"/>
</dbReference>
<proteinExistence type="predicted"/>
<protein>
    <recommendedName>
        <fullName evidence="4">Transferrin-binding protein B C-lobe/N-lobe beta barrel domain-containing protein</fullName>
    </recommendedName>
</protein>
<dbReference type="PROSITE" id="PS51257">
    <property type="entry name" value="PROKAR_LIPOPROTEIN"/>
    <property type="match status" value="1"/>
</dbReference>
<evidence type="ECO:0000313" key="2">
    <source>
        <dbReference type="EMBL" id="AMN47953.1"/>
    </source>
</evidence>
<evidence type="ECO:0008006" key="4">
    <source>
        <dbReference type="Google" id="ProtNLM"/>
    </source>
</evidence>
<dbReference type="KEGG" id="sdf:ACG33_12766"/>
<feature type="signal peptide" evidence="1">
    <location>
        <begin position="1"/>
        <end position="20"/>
    </location>
</feature>
<gene>
    <name evidence="2" type="ORF">ACG33_12766</name>
</gene>
<keyword evidence="3" id="KW-1185">Reference proteome</keyword>
<dbReference type="RefSeq" id="WP_157071792.1">
    <property type="nucleotide sequence ID" value="NZ_CP011971.1"/>
</dbReference>
<dbReference type="AlphaFoldDB" id="A0A127FC41"/>
<keyword evidence="1" id="KW-0732">Signal</keyword>
<evidence type="ECO:0000313" key="3">
    <source>
        <dbReference type="Proteomes" id="UP000070250"/>
    </source>
</evidence>
<accession>A0A127FC41</accession>
<evidence type="ECO:0000256" key="1">
    <source>
        <dbReference type="SAM" id="SignalP"/>
    </source>
</evidence>